<organism evidence="3 4">
    <name type="scientific">Anaeramoeba flamelloides</name>
    <dbReference type="NCBI Taxonomy" id="1746091"/>
    <lineage>
        <taxon>Eukaryota</taxon>
        <taxon>Metamonada</taxon>
        <taxon>Anaeramoebidae</taxon>
        <taxon>Anaeramoeba</taxon>
    </lineage>
</organism>
<feature type="compositionally biased region" description="Polar residues" evidence="2">
    <location>
        <begin position="1"/>
        <end position="18"/>
    </location>
</feature>
<dbReference type="EMBL" id="JAOAOG010000147">
    <property type="protein sequence ID" value="KAJ6245206.1"/>
    <property type="molecule type" value="Genomic_DNA"/>
</dbReference>
<feature type="coiled-coil region" evidence="1">
    <location>
        <begin position="76"/>
        <end position="103"/>
    </location>
</feature>
<feature type="region of interest" description="Disordered" evidence="2">
    <location>
        <begin position="1"/>
        <end position="66"/>
    </location>
</feature>
<comment type="caution">
    <text evidence="3">The sequence shown here is derived from an EMBL/GenBank/DDBJ whole genome shotgun (WGS) entry which is preliminary data.</text>
</comment>
<feature type="compositionally biased region" description="Basic and acidic residues" evidence="2">
    <location>
        <begin position="39"/>
        <end position="66"/>
    </location>
</feature>
<keyword evidence="1" id="KW-0175">Coiled coil</keyword>
<feature type="coiled-coil region" evidence="1">
    <location>
        <begin position="411"/>
        <end position="438"/>
    </location>
</feature>
<evidence type="ECO:0000256" key="1">
    <source>
        <dbReference type="SAM" id="Coils"/>
    </source>
</evidence>
<proteinExistence type="predicted"/>
<feature type="compositionally biased region" description="Basic and acidic residues" evidence="2">
    <location>
        <begin position="19"/>
        <end position="31"/>
    </location>
</feature>
<feature type="coiled-coil region" evidence="1">
    <location>
        <begin position="134"/>
        <end position="371"/>
    </location>
</feature>
<protein>
    <submittedName>
        <fullName evidence="3">Ctcl tumor antigen hd-cl-01</fullName>
    </submittedName>
</protein>
<keyword evidence="4" id="KW-1185">Reference proteome</keyword>
<name>A0ABQ8YKR3_9EUKA</name>
<reference evidence="3" key="1">
    <citation type="submission" date="2022-08" db="EMBL/GenBank/DDBJ databases">
        <title>Novel sulfate-reducing endosymbionts in the free-living metamonad Anaeramoeba.</title>
        <authorList>
            <person name="Jerlstrom-Hultqvist J."/>
            <person name="Cepicka I."/>
            <person name="Gallot-Lavallee L."/>
            <person name="Salas-Leiva D."/>
            <person name="Curtis B.A."/>
            <person name="Zahonova K."/>
            <person name="Pipaliya S."/>
            <person name="Dacks J."/>
            <person name="Roger A.J."/>
        </authorList>
    </citation>
    <scope>NUCLEOTIDE SEQUENCE</scope>
    <source>
        <strain evidence="3">Schooner1</strain>
    </source>
</reference>
<accession>A0ABQ8YKR3</accession>
<dbReference type="Proteomes" id="UP001150062">
    <property type="component" value="Unassembled WGS sequence"/>
</dbReference>
<evidence type="ECO:0000313" key="4">
    <source>
        <dbReference type="Proteomes" id="UP001150062"/>
    </source>
</evidence>
<evidence type="ECO:0000256" key="2">
    <source>
        <dbReference type="SAM" id="MobiDB-lite"/>
    </source>
</evidence>
<sequence length="514" mass="61791">MTSIQSGQRKINNPTTNYQEKENEKEQPKGEVKKKKKETQKDKDRDKDKEKEKYNDKYKDKEKEKEMITIPKKTEIENLRSENQHLRSLLNKAEQELKFKKDEWIEKEVKRRNKKMLTTLVEIENGFKECAICNEQIEEELKIKKQLIAIQDKEYLELKAKFEELTKKNREKKKQVKNLKKEKKNQERILQQKISTLTEETLTLKKEIVNITKEQEANINEIEELEQQKNTFQKISESKEQKNRKYKSKIKKLQTTNLEKDSKIEQLLIQIKFLGNGKEELKEESEILKQRLPKLIKENEIIQKSEKELRSETNELKKNEIKLSRLLNQKEIEINKLTKEKNNLLNSKKLAQKYKKKLKLALKKNKQLNTQFEDGILERKISERKHFEIIKDLRVQLRKNSNHKSSSSKRQNKHQETIRFLGEKLQNLKDENLKIKEKFKMNSKFINSNSLKSHNNKRSSSYDEIDRIQQLLEYTLLKNIQYQKNVQILGEEVNKLMGENQILKKQKEFKHQEY</sequence>
<gene>
    <name evidence="3" type="ORF">M0813_20516</name>
</gene>
<evidence type="ECO:0000313" key="3">
    <source>
        <dbReference type="EMBL" id="KAJ6245206.1"/>
    </source>
</evidence>